<evidence type="ECO:0000256" key="2">
    <source>
        <dbReference type="SAM" id="Coils"/>
    </source>
</evidence>
<proteinExistence type="predicted"/>
<keyword evidence="1" id="KW-1005">Bacterial flagellum biogenesis</keyword>
<reference evidence="3" key="1">
    <citation type="submission" date="2021-03" db="EMBL/GenBank/DDBJ databases">
        <title>Antimicrobial resistance genes in bacteria isolated from Japanese honey, and their potential for conferring macrolide and lincosamide resistance in the American foulbrood pathogen Paenibacillus larvae.</title>
        <authorList>
            <person name="Okamoto M."/>
            <person name="Kumagai M."/>
            <person name="Kanamori H."/>
            <person name="Takamatsu D."/>
        </authorList>
    </citation>
    <scope>NUCLEOTIDE SEQUENCE</scope>
    <source>
        <strain evidence="3">J40TS1</strain>
    </source>
</reference>
<dbReference type="InterPro" id="IPR036679">
    <property type="entry name" value="FlgN-like_sf"/>
</dbReference>
<sequence>MEQSTFSLLIGQLKQLLLIYRALFTLADEKKQAIIQNHIELINMITMKETKAMKPVPELESSTRSFLTKLQRELGFRPKLKMTLSEMVQLLTDPQQKLELSQLQADLAQVSDKLKQANEHNQQLIQLSLEYVNFSLDVMCGPPEDEVTYKRPTLSNDVQKRTGIYDRRL</sequence>
<dbReference type="Proteomes" id="UP000683139">
    <property type="component" value="Unassembled WGS sequence"/>
</dbReference>
<evidence type="ECO:0000256" key="1">
    <source>
        <dbReference type="ARBA" id="ARBA00022795"/>
    </source>
</evidence>
<dbReference type="Pfam" id="PF05130">
    <property type="entry name" value="FlgN"/>
    <property type="match status" value="1"/>
</dbReference>
<dbReference type="Gene3D" id="1.20.58.300">
    <property type="entry name" value="FlgN-like"/>
    <property type="match status" value="1"/>
</dbReference>
<comment type="caution">
    <text evidence="3">The sequence shown here is derived from an EMBL/GenBank/DDBJ whole genome shotgun (WGS) entry which is preliminary data.</text>
</comment>
<accession>A0A920D106</accession>
<gene>
    <name evidence="3" type="ORF">J40TS1_47300</name>
</gene>
<evidence type="ECO:0000313" key="3">
    <source>
        <dbReference type="EMBL" id="GIP19088.1"/>
    </source>
</evidence>
<dbReference type="AlphaFoldDB" id="A0A920D106"/>
<protein>
    <recommendedName>
        <fullName evidence="5">Flagellar protein FlgN</fullName>
    </recommendedName>
</protein>
<organism evidence="3 4">
    <name type="scientific">Paenibacillus montaniterrae</name>
    <dbReference type="NCBI Taxonomy" id="429341"/>
    <lineage>
        <taxon>Bacteria</taxon>
        <taxon>Bacillati</taxon>
        <taxon>Bacillota</taxon>
        <taxon>Bacilli</taxon>
        <taxon>Bacillales</taxon>
        <taxon>Paenibacillaceae</taxon>
        <taxon>Paenibacillus</taxon>
    </lineage>
</organism>
<keyword evidence="4" id="KW-1185">Reference proteome</keyword>
<dbReference type="EMBL" id="BOSE01000012">
    <property type="protein sequence ID" value="GIP19088.1"/>
    <property type="molecule type" value="Genomic_DNA"/>
</dbReference>
<dbReference type="SUPFAM" id="SSF140566">
    <property type="entry name" value="FlgN-like"/>
    <property type="match status" value="1"/>
</dbReference>
<dbReference type="InterPro" id="IPR007809">
    <property type="entry name" value="FlgN-like"/>
</dbReference>
<dbReference type="GO" id="GO:0044780">
    <property type="term" value="P:bacterial-type flagellum assembly"/>
    <property type="evidence" value="ECO:0007669"/>
    <property type="project" value="InterPro"/>
</dbReference>
<name>A0A920D106_9BACL</name>
<feature type="coiled-coil region" evidence="2">
    <location>
        <begin position="100"/>
        <end position="127"/>
    </location>
</feature>
<keyword evidence="2" id="KW-0175">Coiled coil</keyword>
<evidence type="ECO:0008006" key="5">
    <source>
        <dbReference type="Google" id="ProtNLM"/>
    </source>
</evidence>
<dbReference type="RefSeq" id="WP_213519745.1">
    <property type="nucleotide sequence ID" value="NZ_BOSE01000012.1"/>
</dbReference>
<evidence type="ECO:0000313" key="4">
    <source>
        <dbReference type="Proteomes" id="UP000683139"/>
    </source>
</evidence>